<protein>
    <submittedName>
        <fullName evidence="1">RNA polymerase sigma factor</fullName>
    </submittedName>
</protein>
<comment type="caution">
    <text evidence="1">The sequence shown here is derived from an EMBL/GenBank/DDBJ whole genome shotgun (WGS) entry which is preliminary data.</text>
</comment>
<dbReference type="Gene3D" id="1.10.1740.10">
    <property type="match status" value="1"/>
</dbReference>
<sequence>MRRLAYWVTGAQRAHLDDIESKVSLALYTRLRSGPLDGDVQAYLVTITRREARAHLAELARRAEDFVGDDTSRLEDAEAHVSVNLAGRAELAQAMEVLRDELSPLQLKAFVLSEAYGLQAPTIASLIGGTATNASVRDALRHARRKLRSERVGIRLGVLAEE</sequence>
<dbReference type="EMBL" id="JBHMAR010000023">
    <property type="protein sequence ID" value="MFB9737154.1"/>
    <property type="molecule type" value="Genomic_DNA"/>
</dbReference>
<reference evidence="1 2" key="1">
    <citation type="submission" date="2024-09" db="EMBL/GenBank/DDBJ databases">
        <authorList>
            <person name="Sun Q."/>
            <person name="Mori K."/>
        </authorList>
    </citation>
    <scope>NUCLEOTIDE SEQUENCE [LARGE SCALE GENOMIC DNA]</scope>
    <source>
        <strain evidence="1 2">JCM 10918</strain>
    </source>
</reference>
<evidence type="ECO:0000313" key="1">
    <source>
        <dbReference type="EMBL" id="MFB9737154.1"/>
    </source>
</evidence>
<proteinExistence type="predicted"/>
<dbReference type="RefSeq" id="WP_356761625.1">
    <property type="nucleotide sequence ID" value="NZ_JBHMAR010000023.1"/>
</dbReference>
<dbReference type="Proteomes" id="UP001589703">
    <property type="component" value="Unassembled WGS sequence"/>
</dbReference>
<keyword evidence="2" id="KW-1185">Reference proteome</keyword>
<gene>
    <name evidence="1" type="ORF">ACFFRO_18775</name>
</gene>
<dbReference type="SUPFAM" id="SSF88946">
    <property type="entry name" value="Sigma2 domain of RNA polymerase sigma factors"/>
    <property type="match status" value="1"/>
</dbReference>
<name>A0ABV5VH54_9ACTN</name>
<accession>A0ABV5VH54</accession>
<dbReference type="InterPro" id="IPR013325">
    <property type="entry name" value="RNA_pol_sigma_r2"/>
</dbReference>
<organism evidence="1 2">
    <name type="scientific">Streptomyces thermocoprophilus</name>
    <dbReference type="NCBI Taxonomy" id="78356"/>
    <lineage>
        <taxon>Bacteria</taxon>
        <taxon>Bacillati</taxon>
        <taxon>Actinomycetota</taxon>
        <taxon>Actinomycetes</taxon>
        <taxon>Kitasatosporales</taxon>
        <taxon>Streptomycetaceae</taxon>
        <taxon>Streptomyces</taxon>
    </lineage>
</organism>
<evidence type="ECO:0000313" key="2">
    <source>
        <dbReference type="Proteomes" id="UP001589703"/>
    </source>
</evidence>